<gene>
    <name evidence="3" type="ORF">C8D87_12117</name>
</gene>
<keyword evidence="2" id="KW-1133">Transmembrane helix</keyword>
<dbReference type="SUPFAM" id="SSF46785">
    <property type="entry name" value="Winged helix' DNA-binding domain"/>
    <property type="match status" value="1"/>
</dbReference>
<evidence type="ECO:0000313" key="4">
    <source>
        <dbReference type="Proteomes" id="UP000248714"/>
    </source>
</evidence>
<name>A0ABX9DXJ1_9PSEU</name>
<dbReference type="InterPro" id="IPR011991">
    <property type="entry name" value="ArsR-like_HTH"/>
</dbReference>
<feature type="transmembrane region" description="Helical" evidence="2">
    <location>
        <begin position="102"/>
        <end position="122"/>
    </location>
</feature>
<feature type="compositionally biased region" description="Low complexity" evidence="1">
    <location>
        <begin position="732"/>
        <end position="763"/>
    </location>
</feature>
<keyword evidence="2" id="KW-0472">Membrane</keyword>
<proteinExistence type="predicted"/>
<dbReference type="EMBL" id="QLTT01000021">
    <property type="protein sequence ID" value="RAS57834.1"/>
    <property type="molecule type" value="Genomic_DNA"/>
</dbReference>
<accession>A0ABX9DXJ1</accession>
<evidence type="ECO:0000313" key="3">
    <source>
        <dbReference type="EMBL" id="RAS57834.1"/>
    </source>
</evidence>
<sequence length="823" mass="87891">MSAPTTEDAVLDAAAGDADEHQVPTRAAQIDERAKKIYARLVKANEELPADQRESNDALRKQARGKARSELRRAAAQAQAKKVATNILADLGSVLHRNRRQLAPWSITAPYAILGLGAWTLAKFGAGAPVGIAVITALLAAAVMLLMRRKVSAPPAFRLRFHAGLFGLTAWTALMPLTTWLHPAGMWLLLISAVAYQSLEWWREHDHPIPVDPNALTAADIDLAQLDLTGITAEDLAALGLDAETASAALDATLAAGGEVDAAQLQSKARELEEVKAKKDIAERLVADWDVYVAGKGTLPGSTLTTERFVPYGVEFHLNLVRGKQTITEVRSAKAKFCAALNVEADMVSIDHGPDQSTIVLTVLTVLPSTFYDGPVIIQDGGEVYIEIGPYADGKGCERFHVLSSQRTEEELAAGASGPDIDGSMHGGFVLGTKGSGKSRLLDSIAVGLRALGIEIWYLDPQNGKSSHALISEADWPLRGMHGKDGNFSNLVKLWRAAVIVNELREKEGDAAGHQGFQHTRENPAIMIIIDECHKAFAAINPETGNTFGEDFANLDRVWRKNGMGLLGGSQGLTIDNFGGNNAATVLRDGMCGTNAYAMAYAGTNISLLPGYDGQPASSLPGNCGFGYGTRGERPHMRWQSRFTRNFREWLRKYPKSTLPVRTQKCIGRDYLNRFDDAVADKKAAEALLAAIDAAEGDASALLLSNRTSKTTTATTSSNADALLSPAQLRQRAAQTAAAQAKETATENSTTDNNTATPAATPSGVALTDAERRVLGIVATKPQTPTSLADQLGISPQGAGKHLRSLAEKGQLTKNDNGTYSTA</sequence>
<feature type="compositionally biased region" description="Polar residues" evidence="1">
    <location>
        <begin position="812"/>
        <end position="823"/>
    </location>
</feature>
<reference evidence="3 4" key="1">
    <citation type="submission" date="2018-06" db="EMBL/GenBank/DDBJ databases">
        <title>Genomic Encyclopedia of Type Strains, Phase IV (KMG-IV): sequencing the most valuable type-strain genomes for metagenomic binning, comparative biology and taxonomic classification.</title>
        <authorList>
            <person name="Goeker M."/>
        </authorList>
    </citation>
    <scope>NUCLEOTIDE SEQUENCE [LARGE SCALE GENOMIC DNA]</scope>
    <source>
        <strain evidence="3 4">DSM 45479</strain>
    </source>
</reference>
<protein>
    <submittedName>
        <fullName evidence="3">Uncharacterized protein</fullName>
    </submittedName>
</protein>
<evidence type="ECO:0000256" key="1">
    <source>
        <dbReference type="SAM" id="MobiDB-lite"/>
    </source>
</evidence>
<dbReference type="SUPFAM" id="SSF52540">
    <property type="entry name" value="P-loop containing nucleoside triphosphate hydrolases"/>
    <property type="match status" value="1"/>
</dbReference>
<feature type="region of interest" description="Disordered" evidence="1">
    <location>
        <begin position="786"/>
        <end position="823"/>
    </location>
</feature>
<dbReference type="Gene3D" id="1.10.10.10">
    <property type="entry name" value="Winged helix-like DNA-binding domain superfamily/Winged helix DNA-binding domain"/>
    <property type="match status" value="1"/>
</dbReference>
<dbReference type="InterPro" id="IPR027417">
    <property type="entry name" value="P-loop_NTPase"/>
</dbReference>
<dbReference type="Gene3D" id="3.40.50.300">
    <property type="entry name" value="P-loop containing nucleotide triphosphate hydrolases"/>
    <property type="match status" value="1"/>
</dbReference>
<comment type="caution">
    <text evidence="3">The sequence shown here is derived from an EMBL/GenBank/DDBJ whole genome shotgun (WGS) entry which is preliminary data.</text>
</comment>
<feature type="transmembrane region" description="Helical" evidence="2">
    <location>
        <begin position="159"/>
        <end position="178"/>
    </location>
</feature>
<keyword evidence="4" id="KW-1185">Reference proteome</keyword>
<feature type="region of interest" description="Disordered" evidence="1">
    <location>
        <begin position="1"/>
        <end position="29"/>
    </location>
</feature>
<feature type="region of interest" description="Disordered" evidence="1">
    <location>
        <begin position="732"/>
        <end position="767"/>
    </location>
</feature>
<organism evidence="3 4">
    <name type="scientific">Lentzea atacamensis</name>
    <dbReference type="NCBI Taxonomy" id="531938"/>
    <lineage>
        <taxon>Bacteria</taxon>
        <taxon>Bacillati</taxon>
        <taxon>Actinomycetota</taxon>
        <taxon>Actinomycetes</taxon>
        <taxon>Pseudonocardiales</taxon>
        <taxon>Pseudonocardiaceae</taxon>
        <taxon>Lentzea</taxon>
    </lineage>
</organism>
<dbReference type="InterPro" id="IPR036390">
    <property type="entry name" value="WH_DNA-bd_sf"/>
</dbReference>
<dbReference type="RefSeq" id="WP_112232764.1">
    <property type="nucleotide sequence ID" value="NZ_QLTT01000021.1"/>
</dbReference>
<dbReference type="CDD" id="cd00090">
    <property type="entry name" value="HTH_ARSR"/>
    <property type="match status" value="1"/>
</dbReference>
<dbReference type="InterPro" id="IPR036388">
    <property type="entry name" value="WH-like_DNA-bd_sf"/>
</dbReference>
<keyword evidence="2" id="KW-0812">Transmembrane</keyword>
<feature type="transmembrane region" description="Helical" evidence="2">
    <location>
        <begin position="128"/>
        <end position="147"/>
    </location>
</feature>
<dbReference type="Proteomes" id="UP000248714">
    <property type="component" value="Unassembled WGS sequence"/>
</dbReference>
<feature type="compositionally biased region" description="Basic and acidic residues" evidence="1">
    <location>
        <begin position="18"/>
        <end position="29"/>
    </location>
</feature>
<evidence type="ECO:0000256" key="2">
    <source>
        <dbReference type="SAM" id="Phobius"/>
    </source>
</evidence>